<dbReference type="OrthoDB" id="389074at2"/>
<evidence type="ECO:0000256" key="4">
    <source>
        <dbReference type="PIRSR" id="PIRSR000524-1"/>
    </source>
</evidence>
<dbReference type="InterPro" id="IPR015424">
    <property type="entry name" value="PyrdxlP-dep_Trfase"/>
</dbReference>
<comment type="caution">
    <text evidence="9">The sequence shown here is derived from an EMBL/GenBank/DDBJ whole genome shotgun (WGS) entry which is preliminary data.</text>
</comment>
<evidence type="ECO:0000313" key="9">
    <source>
        <dbReference type="EMBL" id="PWK60877.1"/>
    </source>
</evidence>
<dbReference type="Proteomes" id="UP000245708">
    <property type="component" value="Unassembled WGS sequence"/>
</dbReference>
<dbReference type="GO" id="GO:0004760">
    <property type="term" value="F:L-serine-pyruvate transaminase activity"/>
    <property type="evidence" value="ECO:0007669"/>
    <property type="project" value="TreeGrafter"/>
</dbReference>
<dbReference type="GO" id="GO:0008453">
    <property type="term" value="F:alanine-glyoxylate transaminase activity"/>
    <property type="evidence" value="ECO:0007669"/>
    <property type="project" value="TreeGrafter"/>
</dbReference>
<evidence type="ECO:0000256" key="5">
    <source>
        <dbReference type="PIRSR" id="PIRSR000524-50"/>
    </source>
</evidence>
<keyword evidence="3 5" id="KW-0663">Pyridoxal phosphate</keyword>
<keyword evidence="9" id="KW-0670">Pyruvate</keyword>
<evidence type="ECO:0000256" key="3">
    <source>
        <dbReference type="ARBA" id="ARBA00022898"/>
    </source>
</evidence>
<sequence length="398" mass="42992">MSLANGRHYLAIPGPSVMPDRVLQAMHRPAPNIYTGEMVELTHSLVPDLKAIARTKHHVAMYIANGHGAWEAALVNTLSRGDTILILGTGRFCLGWGEMAKAMGIDCQIIDFGQRSDIDMEQVAAALAADTAHKIKAVLAVQVDTSTSVRNDIPALRQTLDAAGHPALLFSDNIACLACDEFHMDDWGVDVMVTGSQKGLMTPPGMAFVFFNDKADEARAKANLVTPYWDWRPRSAPDEYYRYFNGTAPTHHLFGLRTALDMIKEEGLENVWARHATLARAVWAAVEVWGQAGPTRPNIAAEQKRSHAVTTVNFGEGNGQRLRDWMTANAGVTLGIPLGGVEGAGGRKEDYLRIGHMGHVNAHMVLGLLANLQAGMAAMQIPHGPTGLEAAINVIAEG</sequence>
<feature type="domain" description="Aminotransferase class V" evidence="8">
    <location>
        <begin position="71"/>
        <end position="327"/>
    </location>
</feature>
<name>A0A316GIF1_9RHOB</name>
<dbReference type="InterPro" id="IPR020578">
    <property type="entry name" value="Aminotrans_V_PyrdxlP_BS"/>
</dbReference>
<gene>
    <name evidence="9" type="ORF">C7455_10375</name>
</gene>
<keyword evidence="10" id="KW-1185">Reference proteome</keyword>
<accession>A0A316GIF1</accession>
<evidence type="ECO:0000256" key="2">
    <source>
        <dbReference type="ARBA" id="ARBA00009236"/>
    </source>
</evidence>
<dbReference type="InterPro" id="IPR000192">
    <property type="entry name" value="Aminotrans_V_dom"/>
</dbReference>
<dbReference type="InterPro" id="IPR024169">
    <property type="entry name" value="SP_NH2Trfase/AEP_transaminase"/>
</dbReference>
<proteinExistence type="inferred from homology"/>
<dbReference type="InterPro" id="IPR015421">
    <property type="entry name" value="PyrdxlP-dep_Trfase_major"/>
</dbReference>
<comment type="cofactor">
    <cofactor evidence="1 5 7">
        <name>pyridoxal 5'-phosphate</name>
        <dbReference type="ChEBI" id="CHEBI:597326"/>
    </cofactor>
</comment>
<dbReference type="EMBL" id="QGGW01000003">
    <property type="protein sequence ID" value="PWK60877.1"/>
    <property type="molecule type" value="Genomic_DNA"/>
</dbReference>
<dbReference type="PROSITE" id="PS00595">
    <property type="entry name" value="AA_TRANSFER_CLASS_5"/>
    <property type="match status" value="1"/>
</dbReference>
<feature type="modified residue" description="N6-(pyridoxal phosphate)lysine" evidence="5">
    <location>
        <position position="198"/>
    </location>
</feature>
<dbReference type="Gene3D" id="3.90.1150.10">
    <property type="entry name" value="Aspartate Aminotransferase, domain 1"/>
    <property type="match status" value="1"/>
</dbReference>
<organism evidence="9 10">
    <name type="scientific">Roseicyclus mahoneyensis</name>
    <dbReference type="NCBI Taxonomy" id="164332"/>
    <lineage>
        <taxon>Bacteria</taxon>
        <taxon>Pseudomonadati</taxon>
        <taxon>Pseudomonadota</taxon>
        <taxon>Alphaproteobacteria</taxon>
        <taxon>Rhodobacterales</taxon>
        <taxon>Roseobacteraceae</taxon>
        <taxon>Roseicyclus</taxon>
    </lineage>
</organism>
<protein>
    <submittedName>
        <fullName evidence="9">Alanine-glyoxylate transaminase/serine-glyoxylate transaminase/serine-pyruvate transaminase</fullName>
    </submittedName>
</protein>
<evidence type="ECO:0000256" key="1">
    <source>
        <dbReference type="ARBA" id="ARBA00001933"/>
    </source>
</evidence>
<evidence type="ECO:0000313" key="10">
    <source>
        <dbReference type="Proteomes" id="UP000245708"/>
    </source>
</evidence>
<dbReference type="PIRSF" id="PIRSF000524">
    <property type="entry name" value="SPT"/>
    <property type="match status" value="1"/>
</dbReference>
<feature type="binding site" evidence="4">
    <location>
        <position position="353"/>
    </location>
    <ligand>
        <name>substrate</name>
    </ligand>
</feature>
<evidence type="ECO:0000259" key="8">
    <source>
        <dbReference type="Pfam" id="PF00266"/>
    </source>
</evidence>
<dbReference type="FunFam" id="3.40.640.10:FF:000054">
    <property type="entry name" value="Serine--glyoxylate aminotransferase"/>
    <property type="match status" value="1"/>
</dbReference>
<dbReference type="RefSeq" id="WP_109666993.1">
    <property type="nucleotide sequence ID" value="NZ_QGGW01000003.1"/>
</dbReference>
<dbReference type="InterPro" id="IPR015422">
    <property type="entry name" value="PyrdxlP-dep_Trfase_small"/>
</dbReference>
<reference evidence="9 10" key="1">
    <citation type="submission" date="2018-05" db="EMBL/GenBank/DDBJ databases">
        <title>Genomic Encyclopedia of Type Strains, Phase IV (KMG-IV): sequencing the most valuable type-strain genomes for metagenomic binning, comparative biology and taxonomic classification.</title>
        <authorList>
            <person name="Goeker M."/>
        </authorList>
    </citation>
    <scope>NUCLEOTIDE SEQUENCE [LARGE SCALE GENOMIC DNA]</scope>
    <source>
        <strain evidence="9 10">DSM 16097</strain>
    </source>
</reference>
<dbReference type="GO" id="GO:0019265">
    <property type="term" value="P:glycine biosynthetic process, by transamination of glyoxylate"/>
    <property type="evidence" value="ECO:0007669"/>
    <property type="project" value="TreeGrafter"/>
</dbReference>
<dbReference type="PANTHER" id="PTHR21152">
    <property type="entry name" value="AMINOTRANSFERASE CLASS V"/>
    <property type="match status" value="1"/>
</dbReference>
<evidence type="ECO:0000256" key="7">
    <source>
        <dbReference type="RuleBase" id="RU004504"/>
    </source>
</evidence>
<evidence type="ECO:0000256" key="6">
    <source>
        <dbReference type="RuleBase" id="RU004075"/>
    </source>
</evidence>
<dbReference type="Pfam" id="PF00266">
    <property type="entry name" value="Aminotran_5"/>
    <property type="match status" value="1"/>
</dbReference>
<dbReference type="AlphaFoldDB" id="A0A316GIF1"/>
<dbReference type="Gene3D" id="3.40.640.10">
    <property type="entry name" value="Type I PLP-dependent aspartate aminotransferase-like (Major domain)"/>
    <property type="match status" value="1"/>
</dbReference>
<comment type="similarity">
    <text evidence="2 6">Belongs to the class-V pyridoxal-phosphate-dependent aminotransferase family.</text>
</comment>
<dbReference type="SUPFAM" id="SSF53383">
    <property type="entry name" value="PLP-dependent transferases"/>
    <property type="match status" value="1"/>
</dbReference>
<dbReference type="PANTHER" id="PTHR21152:SF40">
    <property type="entry name" value="ALANINE--GLYOXYLATE AMINOTRANSFERASE"/>
    <property type="match status" value="1"/>
</dbReference>